<evidence type="ECO:0000256" key="5">
    <source>
        <dbReference type="ARBA" id="ARBA00022692"/>
    </source>
</evidence>
<dbReference type="InterPro" id="IPR001478">
    <property type="entry name" value="PDZ"/>
</dbReference>
<dbReference type="Proteomes" id="UP000053577">
    <property type="component" value="Unassembled WGS sequence"/>
</dbReference>
<dbReference type="InterPro" id="IPR008915">
    <property type="entry name" value="Peptidase_M50"/>
</dbReference>
<evidence type="ECO:0000256" key="4">
    <source>
        <dbReference type="ARBA" id="ARBA00022670"/>
    </source>
</evidence>
<dbReference type="CDD" id="cd06163">
    <property type="entry name" value="S2P-M50_PDZ_RseP-like"/>
    <property type="match status" value="1"/>
</dbReference>
<evidence type="ECO:0000256" key="3">
    <source>
        <dbReference type="ARBA" id="ARBA00007931"/>
    </source>
</evidence>
<keyword evidence="9" id="KW-0482">Metalloprotease</keyword>
<dbReference type="AlphaFoldDB" id="A0A0V8M4Z1"/>
<dbReference type="InterPro" id="IPR036034">
    <property type="entry name" value="PDZ_sf"/>
</dbReference>
<evidence type="ECO:0000256" key="9">
    <source>
        <dbReference type="ARBA" id="ARBA00023049"/>
    </source>
</evidence>
<keyword evidence="8 11" id="KW-1133">Transmembrane helix</keyword>
<dbReference type="InterPro" id="IPR041489">
    <property type="entry name" value="PDZ_6"/>
</dbReference>
<dbReference type="eggNOG" id="COG0750">
    <property type="taxonomic scope" value="Bacteria"/>
</dbReference>
<comment type="subcellular location">
    <subcellularLocation>
        <location evidence="2">Membrane</location>
        <topology evidence="2">Multi-pass membrane protein</topology>
    </subcellularLocation>
</comment>
<feature type="domain" description="PDZ" evidence="12">
    <location>
        <begin position="120"/>
        <end position="154"/>
    </location>
</feature>
<dbReference type="SMART" id="SM00228">
    <property type="entry name" value="PDZ"/>
    <property type="match status" value="1"/>
</dbReference>
<dbReference type="SUPFAM" id="SSF50156">
    <property type="entry name" value="PDZ domain-like"/>
    <property type="match status" value="1"/>
</dbReference>
<accession>A0A0V8M4Z1</accession>
<dbReference type="GO" id="GO:0016020">
    <property type="term" value="C:membrane"/>
    <property type="evidence" value="ECO:0007669"/>
    <property type="project" value="UniProtKB-SubCell"/>
</dbReference>
<name>A0A0V8M4Z1_9CHLR</name>
<keyword evidence="7" id="KW-0862">Zinc</keyword>
<evidence type="ECO:0000313" key="14">
    <source>
        <dbReference type="Proteomes" id="UP000053577"/>
    </source>
</evidence>
<evidence type="ECO:0000259" key="12">
    <source>
        <dbReference type="PROSITE" id="PS50106"/>
    </source>
</evidence>
<organism evidence="13 14">
    <name type="scientific">Dehalococcoides mccartyi</name>
    <dbReference type="NCBI Taxonomy" id="61435"/>
    <lineage>
        <taxon>Bacteria</taxon>
        <taxon>Bacillati</taxon>
        <taxon>Chloroflexota</taxon>
        <taxon>Dehalococcoidia</taxon>
        <taxon>Dehalococcoidales</taxon>
        <taxon>Dehalococcoidaceae</taxon>
        <taxon>Dehalococcoides</taxon>
    </lineage>
</organism>
<keyword evidence="5 11" id="KW-0812">Transmembrane</keyword>
<evidence type="ECO:0000256" key="8">
    <source>
        <dbReference type="ARBA" id="ARBA00022989"/>
    </source>
</evidence>
<comment type="caution">
    <text evidence="13">The sequence shown here is derived from an EMBL/GenBank/DDBJ whole genome shotgun (WGS) entry which is preliminary data.</text>
</comment>
<dbReference type="PROSITE" id="PS50106">
    <property type="entry name" value="PDZ"/>
    <property type="match status" value="1"/>
</dbReference>
<evidence type="ECO:0000256" key="2">
    <source>
        <dbReference type="ARBA" id="ARBA00004141"/>
    </source>
</evidence>
<comment type="cofactor">
    <cofactor evidence="1">
        <name>Zn(2+)</name>
        <dbReference type="ChEBI" id="CHEBI:29105"/>
    </cofactor>
</comment>
<dbReference type="PANTHER" id="PTHR42837:SF2">
    <property type="entry name" value="MEMBRANE METALLOPROTEASE ARASP2, CHLOROPLASTIC-RELATED"/>
    <property type="match status" value="1"/>
</dbReference>
<evidence type="ECO:0000256" key="11">
    <source>
        <dbReference type="SAM" id="Phobius"/>
    </source>
</evidence>
<evidence type="ECO:0000256" key="10">
    <source>
        <dbReference type="ARBA" id="ARBA00023136"/>
    </source>
</evidence>
<dbReference type="EMBL" id="JGYD01000010">
    <property type="protein sequence ID" value="KSV18810.1"/>
    <property type="molecule type" value="Genomic_DNA"/>
</dbReference>
<keyword evidence="10 11" id="KW-0472">Membrane</keyword>
<evidence type="ECO:0000313" key="13">
    <source>
        <dbReference type="EMBL" id="KSV18810.1"/>
    </source>
</evidence>
<gene>
    <name evidence="13" type="ORF">DA01_02205</name>
</gene>
<evidence type="ECO:0000256" key="1">
    <source>
        <dbReference type="ARBA" id="ARBA00001947"/>
    </source>
</evidence>
<dbReference type="Pfam" id="PF02163">
    <property type="entry name" value="Peptidase_M50"/>
    <property type="match status" value="1"/>
</dbReference>
<evidence type="ECO:0000256" key="7">
    <source>
        <dbReference type="ARBA" id="ARBA00022833"/>
    </source>
</evidence>
<comment type="similarity">
    <text evidence="3">Belongs to the peptidase M50B family.</text>
</comment>
<dbReference type="InterPro" id="IPR004387">
    <property type="entry name" value="Pept_M50_Zn"/>
</dbReference>
<feature type="transmembrane region" description="Helical" evidence="11">
    <location>
        <begin position="87"/>
        <end position="111"/>
    </location>
</feature>
<dbReference type="GO" id="GO:0006508">
    <property type="term" value="P:proteolysis"/>
    <property type="evidence" value="ECO:0007669"/>
    <property type="project" value="UniProtKB-KW"/>
</dbReference>
<dbReference type="RefSeq" id="WP_058292227.1">
    <property type="nucleotide sequence ID" value="NZ_JGYD01000010.1"/>
</dbReference>
<dbReference type="Gene3D" id="2.30.42.10">
    <property type="match status" value="1"/>
</dbReference>
<keyword evidence="6" id="KW-0378">Hydrolase</keyword>
<sequence length="345" mass="37252">MLLTIVSFLIIFSIVVISHELGHFFSAKAIGVKVEEFGFGYPPKIFGRKFGQTEYSLNWLPLGGFVKVEDDPVNNKGLSSKSAGKRLLFFSAGALVNAVLPIVLFAFALMVPHDVLVGRVNVEEVVPDSPAALAGLVAGDTILSVNGTEIRNTSEFSRISQLNLGQTIEITILHADQTQSTVSLSPRWQPPAGEGPVGISLQTLDYQIISESESVLDSIPLSIKQNFETLVLFKNSILGLIMGSVPFDVVGPVGLAQMTGDVARAGIGPLLEFTAFLSLNLAIINLLPLPALDGGRILFVFIEWIRGGRRISPRVENLIHMTGFFLLIGLMLAVTFQDIIRIAQG</sequence>
<keyword evidence="4" id="KW-0645">Protease</keyword>
<proteinExistence type="inferred from homology"/>
<dbReference type="PANTHER" id="PTHR42837">
    <property type="entry name" value="REGULATOR OF SIGMA-E PROTEASE RSEP"/>
    <property type="match status" value="1"/>
</dbReference>
<evidence type="ECO:0000256" key="6">
    <source>
        <dbReference type="ARBA" id="ARBA00022801"/>
    </source>
</evidence>
<protein>
    <submittedName>
        <fullName evidence="13">Peptidase</fullName>
    </submittedName>
</protein>
<dbReference type="GO" id="GO:0004222">
    <property type="term" value="F:metalloendopeptidase activity"/>
    <property type="evidence" value="ECO:0007669"/>
    <property type="project" value="InterPro"/>
</dbReference>
<feature type="transmembrane region" description="Helical" evidence="11">
    <location>
        <begin position="318"/>
        <end position="340"/>
    </location>
</feature>
<reference evidence="13 14" key="1">
    <citation type="journal article" date="2015" name="Sci. Rep.">
        <title>A comparative genomics and reductive dehalogenase gene transcription study of two chloroethene-respiring bacteria, Dehalococcoides mccartyi strains MB and 11a.</title>
        <authorList>
            <person name="Low A."/>
            <person name="Shen Z."/>
            <person name="Cheng D."/>
            <person name="Rogers M.J."/>
            <person name="Lee P.K."/>
            <person name="He J."/>
        </authorList>
    </citation>
    <scope>NUCLEOTIDE SEQUENCE [LARGE SCALE GENOMIC DNA]</scope>
    <source>
        <strain evidence="13 14">MB</strain>
    </source>
</reference>
<dbReference type="OrthoDB" id="9782003at2"/>
<dbReference type="Pfam" id="PF17820">
    <property type="entry name" value="PDZ_6"/>
    <property type="match status" value="1"/>
</dbReference>
<dbReference type="PATRIC" id="fig|61435.5.peg.448"/>